<dbReference type="Proteomes" id="UP000255467">
    <property type="component" value="Unassembled WGS sequence"/>
</dbReference>
<keyword evidence="2" id="KW-1185">Reference proteome</keyword>
<dbReference type="EMBL" id="UGRY01000004">
    <property type="protein sequence ID" value="SUD47937.1"/>
    <property type="molecule type" value="Genomic_DNA"/>
</dbReference>
<sequence>MEPPEPEWARERVRVGGALCTVAMALPGIAFEADELPPRSGAEVTIEVIAAGSAGVVYRNRPQPFPADPPITVAGIPCVAAQGNSLVCATLYVLFQVSMTVEYTRQVDEYTAIRYLHGTETVAFGREPDKDELRRQREWERSVIVRELVEAVVAKL</sequence>
<reference evidence="1 2" key="1">
    <citation type="submission" date="2018-06" db="EMBL/GenBank/DDBJ databases">
        <authorList>
            <consortium name="Pathogen Informatics"/>
            <person name="Doyle S."/>
        </authorList>
    </citation>
    <scope>NUCLEOTIDE SEQUENCE [LARGE SCALE GENOMIC DNA]</scope>
    <source>
        <strain evidence="1 2">NCTC1934</strain>
    </source>
</reference>
<name>A0A379JH98_9NOCA</name>
<proteinExistence type="predicted"/>
<dbReference type="RefSeq" id="WP_147287192.1">
    <property type="nucleotide sequence ID" value="NZ_UGRY01000004.1"/>
</dbReference>
<organism evidence="1 2">
    <name type="scientific">Nocardia otitidiscaviarum</name>
    <dbReference type="NCBI Taxonomy" id="1823"/>
    <lineage>
        <taxon>Bacteria</taxon>
        <taxon>Bacillati</taxon>
        <taxon>Actinomycetota</taxon>
        <taxon>Actinomycetes</taxon>
        <taxon>Mycobacteriales</taxon>
        <taxon>Nocardiaceae</taxon>
        <taxon>Nocardia</taxon>
    </lineage>
</organism>
<protein>
    <submittedName>
        <fullName evidence="1">Uncharacterized protein</fullName>
    </submittedName>
</protein>
<accession>A0A379JH98</accession>
<dbReference type="AlphaFoldDB" id="A0A379JH98"/>
<gene>
    <name evidence="1" type="ORF">NCTC1934_05263</name>
</gene>
<evidence type="ECO:0000313" key="1">
    <source>
        <dbReference type="EMBL" id="SUD47937.1"/>
    </source>
</evidence>
<evidence type="ECO:0000313" key="2">
    <source>
        <dbReference type="Proteomes" id="UP000255467"/>
    </source>
</evidence>